<dbReference type="GO" id="GO:0016491">
    <property type="term" value="F:oxidoreductase activity"/>
    <property type="evidence" value="ECO:0007669"/>
    <property type="project" value="UniProtKB-KW"/>
</dbReference>
<dbReference type="PRINTS" id="PR00682">
    <property type="entry name" value="IPNSYNTHASE"/>
</dbReference>
<dbReference type="InterPro" id="IPR044861">
    <property type="entry name" value="IPNS-like_FE2OG_OXY"/>
</dbReference>
<dbReference type="AlphaFoldDB" id="A0A9P4IE66"/>
<protein>
    <submittedName>
        <fullName evidence="4">Clavaminate synthase-like protein</fullName>
    </submittedName>
</protein>
<feature type="domain" description="Fe2OG dioxygenase" evidence="3">
    <location>
        <begin position="184"/>
        <end position="294"/>
    </location>
</feature>
<dbReference type="Gene3D" id="2.60.120.330">
    <property type="entry name" value="B-lactam Antibiotic, Isopenicillin N Synthase, Chain"/>
    <property type="match status" value="1"/>
</dbReference>
<dbReference type="SUPFAM" id="SSF51197">
    <property type="entry name" value="Clavaminate synthase-like"/>
    <property type="match status" value="1"/>
</dbReference>
<dbReference type="InterPro" id="IPR027443">
    <property type="entry name" value="IPNS-like_sf"/>
</dbReference>
<accession>A0A9P4IE66</accession>
<reference evidence="4" key="1">
    <citation type="journal article" date="2020" name="Stud. Mycol.">
        <title>101 Dothideomycetes genomes: a test case for predicting lifestyles and emergence of pathogens.</title>
        <authorList>
            <person name="Haridas S."/>
            <person name="Albert R."/>
            <person name="Binder M."/>
            <person name="Bloem J."/>
            <person name="Labutti K."/>
            <person name="Salamov A."/>
            <person name="Andreopoulos B."/>
            <person name="Baker S."/>
            <person name="Barry K."/>
            <person name="Bills G."/>
            <person name="Bluhm B."/>
            <person name="Cannon C."/>
            <person name="Castanera R."/>
            <person name="Culley D."/>
            <person name="Daum C."/>
            <person name="Ezra D."/>
            <person name="Gonzalez J."/>
            <person name="Henrissat B."/>
            <person name="Kuo A."/>
            <person name="Liang C."/>
            <person name="Lipzen A."/>
            <person name="Lutzoni F."/>
            <person name="Magnuson J."/>
            <person name="Mondo S."/>
            <person name="Nolan M."/>
            <person name="Ohm R."/>
            <person name="Pangilinan J."/>
            <person name="Park H.-J."/>
            <person name="Ramirez L."/>
            <person name="Alfaro M."/>
            <person name="Sun H."/>
            <person name="Tritt A."/>
            <person name="Yoshinaga Y."/>
            <person name="Zwiers L.-H."/>
            <person name="Turgeon B."/>
            <person name="Goodwin S."/>
            <person name="Spatafora J."/>
            <person name="Crous P."/>
            <person name="Grigoriev I."/>
        </authorList>
    </citation>
    <scope>NUCLEOTIDE SEQUENCE</scope>
    <source>
        <strain evidence="4">CBS 133067</strain>
    </source>
</reference>
<name>A0A9P4IE66_9PEZI</name>
<keyword evidence="5" id="KW-1185">Reference proteome</keyword>
<evidence type="ECO:0000256" key="2">
    <source>
        <dbReference type="RuleBase" id="RU003682"/>
    </source>
</evidence>
<evidence type="ECO:0000313" key="5">
    <source>
        <dbReference type="Proteomes" id="UP000799772"/>
    </source>
</evidence>
<proteinExistence type="inferred from homology"/>
<dbReference type="InterPro" id="IPR005123">
    <property type="entry name" value="Oxoglu/Fe-dep_dioxygenase_dom"/>
</dbReference>
<organism evidence="4 5">
    <name type="scientific">Rhizodiscina lignyota</name>
    <dbReference type="NCBI Taxonomy" id="1504668"/>
    <lineage>
        <taxon>Eukaryota</taxon>
        <taxon>Fungi</taxon>
        <taxon>Dikarya</taxon>
        <taxon>Ascomycota</taxon>
        <taxon>Pezizomycotina</taxon>
        <taxon>Dothideomycetes</taxon>
        <taxon>Pleosporomycetidae</taxon>
        <taxon>Aulographales</taxon>
        <taxon>Rhizodiscinaceae</taxon>
        <taxon>Rhizodiscina</taxon>
    </lineage>
</organism>
<keyword evidence="2" id="KW-0560">Oxidoreductase</keyword>
<dbReference type="Pfam" id="PF03171">
    <property type="entry name" value="2OG-FeII_Oxy"/>
    <property type="match status" value="1"/>
</dbReference>
<gene>
    <name evidence="4" type="ORF">NA57DRAFT_57530</name>
</gene>
<dbReference type="EMBL" id="ML978127">
    <property type="protein sequence ID" value="KAF2098373.1"/>
    <property type="molecule type" value="Genomic_DNA"/>
</dbReference>
<keyword evidence="2" id="KW-0408">Iron</keyword>
<dbReference type="Pfam" id="PF14226">
    <property type="entry name" value="DIOX_N"/>
    <property type="match status" value="1"/>
</dbReference>
<sequence length="334" mass="36875">MATLPIIDIAPYLAPSSTPESRHDTAQLLHRACTDTGFFYLTGHGITSATTDRILDLARRFFLESSDAEKALIQRKDAGLDDGDGGRGYQKIGENVTGGRRDFHEAVDLYAPVQEEHGPPYKLLMGKNLWPQRPQELKPAFENYIKELKQVGTAVVKAMGDALGLLATQSDEGADVFVEATGNSFWVMRMIGYPGLPGTNAQGDLNGDVEQFSCGAHTDYGCVTLLLADQTPNSLQVQAKSGDWMSANPIPGAFIVNIGDMMERWTNGIWKSTNHRVIHRGENYRVSVPFFFEPNFDAVVRPLQKCVRETGGEAKYTEVVYGDFLTRKIAGNFY</sequence>
<evidence type="ECO:0000313" key="4">
    <source>
        <dbReference type="EMBL" id="KAF2098373.1"/>
    </source>
</evidence>
<dbReference type="InterPro" id="IPR050231">
    <property type="entry name" value="Iron_ascorbate_oxido_reductase"/>
</dbReference>
<evidence type="ECO:0000256" key="1">
    <source>
        <dbReference type="ARBA" id="ARBA00008056"/>
    </source>
</evidence>
<dbReference type="OrthoDB" id="288590at2759"/>
<comment type="caution">
    <text evidence="4">The sequence shown here is derived from an EMBL/GenBank/DDBJ whole genome shotgun (WGS) entry which is preliminary data.</text>
</comment>
<dbReference type="GO" id="GO:0046872">
    <property type="term" value="F:metal ion binding"/>
    <property type="evidence" value="ECO:0007669"/>
    <property type="project" value="UniProtKB-KW"/>
</dbReference>
<dbReference type="Proteomes" id="UP000799772">
    <property type="component" value="Unassembled WGS sequence"/>
</dbReference>
<dbReference type="GO" id="GO:0044283">
    <property type="term" value="P:small molecule biosynthetic process"/>
    <property type="evidence" value="ECO:0007669"/>
    <property type="project" value="UniProtKB-ARBA"/>
</dbReference>
<comment type="similarity">
    <text evidence="1 2">Belongs to the iron/ascorbate-dependent oxidoreductase family.</text>
</comment>
<dbReference type="InterPro" id="IPR026992">
    <property type="entry name" value="DIOX_N"/>
</dbReference>
<dbReference type="PANTHER" id="PTHR47990">
    <property type="entry name" value="2-OXOGLUTARATE (2OG) AND FE(II)-DEPENDENT OXYGENASE SUPERFAMILY PROTEIN-RELATED"/>
    <property type="match status" value="1"/>
</dbReference>
<keyword evidence="2" id="KW-0479">Metal-binding</keyword>
<evidence type="ECO:0000259" key="3">
    <source>
        <dbReference type="PROSITE" id="PS51471"/>
    </source>
</evidence>
<dbReference type="PROSITE" id="PS51471">
    <property type="entry name" value="FE2OG_OXY"/>
    <property type="match status" value="1"/>
</dbReference>